<evidence type="ECO:0000256" key="1">
    <source>
        <dbReference type="ARBA" id="ARBA00001933"/>
    </source>
</evidence>
<keyword evidence="6" id="KW-0408">Iron</keyword>
<keyword evidence="4" id="KW-0479">Metal-binding</keyword>
<evidence type="ECO:0000259" key="8">
    <source>
        <dbReference type="Pfam" id="PF00266"/>
    </source>
</evidence>
<name>A0A645DZX9_9ZZZZ</name>
<evidence type="ECO:0000256" key="7">
    <source>
        <dbReference type="ARBA" id="ARBA00023014"/>
    </source>
</evidence>
<sequence length="288" mass="31272">MLNLARELERRGFEIETVGVDGRGRIDLEAVRKAVDANTALLTVMYANNEIGNIYPVEELADIAHRQGALFHTDAVQAVGKVPLDLGRSNIDMLSLSGHKLHAPKGVGALYVKRGIRFRPFVVGGHQEKGRRGGTDNVAGVVGLGVAAELAQRGLAEEVAHLTMLRDRLEKGLLARVPRIAVNGDLDSRLPNTSSISFEFIEGEAILLLMDQLGICASSGSACTTGSLEPSHVLRAMGIPYTSAHGTIRFSFSRYNTVEEVDFIIEKLPGIVARLRSMSPYWKAEFGR</sequence>
<dbReference type="EMBL" id="VSSQ01041285">
    <property type="protein sequence ID" value="MPM94688.1"/>
    <property type="molecule type" value="Genomic_DNA"/>
</dbReference>
<evidence type="ECO:0000256" key="5">
    <source>
        <dbReference type="ARBA" id="ARBA00022898"/>
    </source>
</evidence>
<dbReference type="GO" id="GO:0051536">
    <property type="term" value="F:iron-sulfur cluster binding"/>
    <property type="evidence" value="ECO:0007669"/>
    <property type="project" value="UniProtKB-KW"/>
</dbReference>
<dbReference type="InterPro" id="IPR015424">
    <property type="entry name" value="PyrdxlP-dep_Trfase"/>
</dbReference>
<dbReference type="InterPro" id="IPR020578">
    <property type="entry name" value="Aminotrans_V_PyrdxlP_BS"/>
</dbReference>
<gene>
    <name evidence="9" type="primary">nifS_8</name>
    <name evidence="9" type="ORF">SDC9_141836</name>
</gene>
<dbReference type="Gene3D" id="3.90.1150.10">
    <property type="entry name" value="Aspartate Aminotransferase, domain 1"/>
    <property type="match status" value="1"/>
</dbReference>
<dbReference type="PANTHER" id="PTHR11601">
    <property type="entry name" value="CYSTEINE DESULFURYLASE FAMILY MEMBER"/>
    <property type="match status" value="1"/>
</dbReference>
<comment type="similarity">
    <text evidence="2">Belongs to the class-V pyridoxal-phosphate-dependent aminotransferase family. NifS/IscS subfamily.</text>
</comment>
<comment type="caution">
    <text evidence="9">The sequence shown here is derived from an EMBL/GenBank/DDBJ whole genome shotgun (WGS) entry which is preliminary data.</text>
</comment>
<dbReference type="InterPro" id="IPR015422">
    <property type="entry name" value="PyrdxlP-dep_Trfase_small"/>
</dbReference>
<evidence type="ECO:0000313" key="9">
    <source>
        <dbReference type="EMBL" id="MPM94688.1"/>
    </source>
</evidence>
<dbReference type="Pfam" id="PF00266">
    <property type="entry name" value="Aminotran_5"/>
    <property type="match status" value="1"/>
</dbReference>
<comment type="cofactor">
    <cofactor evidence="1">
        <name>pyridoxal 5'-phosphate</name>
        <dbReference type="ChEBI" id="CHEBI:597326"/>
    </cofactor>
</comment>
<dbReference type="InterPro" id="IPR000192">
    <property type="entry name" value="Aminotrans_V_dom"/>
</dbReference>
<dbReference type="EC" id="2.8.1.7" evidence="3"/>
<dbReference type="GO" id="GO:0031071">
    <property type="term" value="F:cysteine desulfurase activity"/>
    <property type="evidence" value="ECO:0007669"/>
    <property type="project" value="UniProtKB-EC"/>
</dbReference>
<dbReference type="AlphaFoldDB" id="A0A645DZX9"/>
<evidence type="ECO:0000256" key="3">
    <source>
        <dbReference type="ARBA" id="ARBA00012239"/>
    </source>
</evidence>
<evidence type="ECO:0000256" key="6">
    <source>
        <dbReference type="ARBA" id="ARBA00023004"/>
    </source>
</evidence>
<evidence type="ECO:0000256" key="4">
    <source>
        <dbReference type="ARBA" id="ARBA00022723"/>
    </source>
</evidence>
<proteinExistence type="inferred from homology"/>
<feature type="domain" description="Aminotransferase class V" evidence="8">
    <location>
        <begin position="4"/>
        <end position="262"/>
    </location>
</feature>
<keyword evidence="9" id="KW-0808">Transferase</keyword>
<reference evidence="9" key="1">
    <citation type="submission" date="2019-08" db="EMBL/GenBank/DDBJ databases">
        <authorList>
            <person name="Kucharzyk K."/>
            <person name="Murdoch R.W."/>
            <person name="Higgins S."/>
            <person name="Loffler F."/>
        </authorList>
    </citation>
    <scope>NUCLEOTIDE SEQUENCE</scope>
</reference>
<keyword evidence="5" id="KW-0663">Pyridoxal phosphate</keyword>
<protein>
    <recommendedName>
        <fullName evidence="3">cysteine desulfurase</fullName>
        <ecNumber evidence="3">2.8.1.7</ecNumber>
    </recommendedName>
</protein>
<organism evidence="9">
    <name type="scientific">bioreactor metagenome</name>
    <dbReference type="NCBI Taxonomy" id="1076179"/>
    <lineage>
        <taxon>unclassified sequences</taxon>
        <taxon>metagenomes</taxon>
        <taxon>ecological metagenomes</taxon>
    </lineage>
</organism>
<accession>A0A645DZX9</accession>
<dbReference type="SUPFAM" id="SSF53383">
    <property type="entry name" value="PLP-dependent transferases"/>
    <property type="match status" value="1"/>
</dbReference>
<dbReference type="GO" id="GO:0046872">
    <property type="term" value="F:metal ion binding"/>
    <property type="evidence" value="ECO:0007669"/>
    <property type="project" value="UniProtKB-KW"/>
</dbReference>
<dbReference type="InterPro" id="IPR015421">
    <property type="entry name" value="PyrdxlP-dep_Trfase_major"/>
</dbReference>
<keyword evidence="7" id="KW-0411">Iron-sulfur</keyword>
<dbReference type="Gene3D" id="3.40.640.10">
    <property type="entry name" value="Type I PLP-dependent aspartate aminotransferase-like (Major domain)"/>
    <property type="match status" value="1"/>
</dbReference>
<dbReference type="PROSITE" id="PS00595">
    <property type="entry name" value="AA_TRANSFER_CLASS_5"/>
    <property type="match status" value="1"/>
</dbReference>
<evidence type="ECO:0000256" key="2">
    <source>
        <dbReference type="ARBA" id="ARBA00006490"/>
    </source>
</evidence>
<dbReference type="PANTHER" id="PTHR11601:SF34">
    <property type="entry name" value="CYSTEINE DESULFURASE"/>
    <property type="match status" value="1"/>
</dbReference>